<dbReference type="InterPro" id="IPR051495">
    <property type="entry name" value="Epithelial_Barrier/Signaling"/>
</dbReference>
<evidence type="ECO:0000259" key="1">
    <source>
        <dbReference type="Pfam" id="PF06119"/>
    </source>
</evidence>
<dbReference type="GO" id="GO:0007160">
    <property type="term" value="P:cell-matrix adhesion"/>
    <property type="evidence" value="ECO:0007669"/>
    <property type="project" value="InterPro"/>
</dbReference>
<dbReference type="PANTHER" id="PTHR13802:SF59">
    <property type="entry name" value="SUSHI DOMAIN-CONTAINING PROTEIN 2"/>
    <property type="match status" value="1"/>
</dbReference>
<proteinExistence type="predicted"/>
<sequence length="959" mass="103981">MKSIRFLVIVLLSQLFTINLFSQQEIRVDSPEYIQAKMDGTLDQYTIVQDLSYQITEGTAKPVIGPSIQTKSRATDCDCFVQPDGTYSLALAPNDDGSSSLINLPFSFNFYGTTYNSLYINNNGNVTFGTPLATFSSTAFPSANNRIIAPFWADVDTRGGFGQVLYKITPTAIYINWQSVGYYNTQGDKRNTFQLILTNGADPAVPDGNNVAFCYQDMQWTTGAASCNPSGPCSYNGSTFTCGGSGGFCGVPATAGANKGDNVGYFLIGRFDHPGNDFDGPLGNNDGISYLDYKSFFFDITGSQNIPPIAQGVSSCDTFKICSYGDTADIMLTFLSPELNQTTSITYNNGGLASVQEIANISGNTANLVLRVVGTPADAGTYNMSVTATDNFSPTPGVTTISFVVIIDNSGTSLNPQLSYTTACDSFQVSVLNGPYDGYLWDDQSTYPQTYIDETGVFGVTVNLGNCYKRVEEYIYVPEPANFNLQGNLYLCPGEDSTLLTIGDSLAIDFMDWNTGSPNDGDFSMWLTPGTYTIYNQDSTGLCQNDTTFTIGQGVPSIIFPDAISCNNLNYQVTGSFAGTGAVWSSPHPEISFSSTTASNPIITATTYGIYTVYLSTPCAGNLEAQIIYSFRPTIFENDTICGDTYEVDLASVTSFNGGTWSTLDPSVITFSNDTIHNPVITTSVLPYSAQVTFTDKYCPSLSDNATILFVPAGIPNIPTQACNLGSFDLSVVSFQGGTWSVLDNPSTTWQEDTAAVFIYGNTVAQPGITVSTPGVYTVQYHDAFCDIYYEGNINFPPYIYTEVKDTSLCNGVEYQLHAWEPPYQVTYSWNTGATTPSIPVTEAGNYVITISNPCYTYSDTATITYHACDIEAPNIISLSSQSGNNQWFVNSDGIAEFNCIIVNRWGNIIYEFSDVNGSWDGRDRGGNIVPEGVYFYTIKAKIFGGDELTKHGFIQVVH</sequence>
<protein>
    <submittedName>
        <fullName evidence="2">Gliding motility-associated C-terminal domain-containing protein</fullName>
    </submittedName>
</protein>
<dbReference type="PANTHER" id="PTHR13802">
    <property type="entry name" value="MUCIN 4-RELATED"/>
    <property type="match status" value="1"/>
</dbReference>
<evidence type="ECO:0000313" key="3">
    <source>
        <dbReference type="Proteomes" id="UP000652681"/>
    </source>
</evidence>
<dbReference type="RefSeq" id="WP_163492104.1">
    <property type="nucleotide sequence ID" value="NZ_JACVEL010000010.1"/>
</dbReference>
<dbReference type="Proteomes" id="UP000652681">
    <property type="component" value="Unassembled WGS sequence"/>
</dbReference>
<dbReference type="Pfam" id="PF06119">
    <property type="entry name" value="NIDO"/>
    <property type="match status" value="2"/>
</dbReference>
<dbReference type="Pfam" id="PF13585">
    <property type="entry name" value="CHU_C"/>
    <property type="match status" value="1"/>
</dbReference>
<comment type="caution">
    <text evidence="2">The sequence shown here is derived from an EMBL/GenBank/DDBJ whole genome shotgun (WGS) entry which is preliminary data.</text>
</comment>
<gene>
    <name evidence="2" type="ORF">H9Y05_13385</name>
</gene>
<evidence type="ECO:0000313" key="2">
    <source>
        <dbReference type="EMBL" id="MBC9813465.1"/>
    </source>
</evidence>
<dbReference type="Gene3D" id="2.60.40.4070">
    <property type="match status" value="1"/>
</dbReference>
<feature type="domain" description="NIDO" evidence="1">
    <location>
        <begin position="172"/>
        <end position="243"/>
    </location>
</feature>
<dbReference type="InterPro" id="IPR003886">
    <property type="entry name" value="NIDO_dom"/>
</dbReference>
<accession>A0A8J6U2P7</accession>
<dbReference type="AlphaFoldDB" id="A0A8J6U2P7"/>
<name>A0A8J6U2P7_9FLAO</name>
<dbReference type="EMBL" id="JACVEL010000010">
    <property type="protein sequence ID" value="MBC9813465.1"/>
    <property type="molecule type" value="Genomic_DNA"/>
</dbReference>
<feature type="domain" description="NIDO" evidence="1">
    <location>
        <begin position="116"/>
        <end position="167"/>
    </location>
</feature>
<organism evidence="2 3">
    <name type="scientific">Taishania pollutisoli</name>
    <dbReference type="NCBI Taxonomy" id="2766479"/>
    <lineage>
        <taxon>Bacteria</taxon>
        <taxon>Pseudomonadati</taxon>
        <taxon>Bacteroidota</taxon>
        <taxon>Flavobacteriia</taxon>
        <taxon>Flavobacteriales</taxon>
        <taxon>Crocinitomicaceae</taxon>
        <taxon>Taishania</taxon>
    </lineage>
</organism>
<reference evidence="2" key="1">
    <citation type="submission" date="2020-09" db="EMBL/GenBank/DDBJ databases">
        <title>Taishania pollutisoli gen. nov., sp. nov., Isolated from Tetrabromobisphenol A-Contaminated Soil.</title>
        <authorList>
            <person name="Chen Q."/>
        </authorList>
    </citation>
    <scope>NUCLEOTIDE SEQUENCE</scope>
    <source>
        <strain evidence="2">CZZ-1</strain>
    </source>
</reference>
<keyword evidence="3" id="KW-1185">Reference proteome</keyword>